<feature type="transmembrane region" description="Helical" evidence="3">
    <location>
        <begin position="283"/>
        <end position="304"/>
    </location>
</feature>
<evidence type="ECO:0000256" key="2">
    <source>
        <dbReference type="ARBA" id="ARBA00023136"/>
    </source>
</evidence>
<dbReference type="InterPro" id="IPR004995">
    <property type="entry name" value="Spore_Ger"/>
</dbReference>
<evidence type="ECO:0000256" key="1">
    <source>
        <dbReference type="ARBA" id="ARBA00005278"/>
    </source>
</evidence>
<sequence length="485" mass="53043">MQSLSTSLEENKAYFQGRFAHSMDFITREFTLAGRKAALFAVDGLINKEIIALSVMEPLLKTQDYPPAPQAMLAHIERAVLSAAELKHERDLEKLLTLLMSGFVLLCVDGCDDGLVSGVQGFAYRGPQEPQNEVMQRGAKDGFTESNQLNMAMIRRRMKNPALKFQPLEVGSQSHTPVVLCYLEGAAAPKLLRQVRQVLEDCPLQTVLGAGYLTGFLDKGRVFSGVGMTERPDVVCGKLEEGRVALLVEGTPSVILAPFLFVENFQTLDDYLTRPFYGTFIRWLKYIAFFLSAFLPGAYVAVVVHHPELLPQGLLLEIARAQAQTPLPLMVETLTLYFLYEVLREAGLRAPRSLSATVSIVGGLVLGDTAVAAGLVSAPSLLVVALTAIAGYAVPRLYEPLSLLRLAFLLLGDFLGIWGIMAGLAFLLLDLCGTESFGVPLLAPVSPYNGRLAWRDVFARAGWPRLAKSQALVQNMPGSNDTQRR</sequence>
<name>A0A9D2LX62_9FIRM</name>
<comment type="similarity">
    <text evidence="1">Belongs to the GerABKA family.</text>
</comment>
<dbReference type="Proteomes" id="UP000824214">
    <property type="component" value="Unassembled WGS sequence"/>
</dbReference>
<reference evidence="4" key="2">
    <citation type="submission" date="2021-04" db="EMBL/GenBank/DDBJ databases">
        <authorList>
            <person name="Gilroy R."/>
        </authorList>
    </citation>
    <scope>NUCLEOTIDE SEQUENCE</scope>
    <source>
        <strain evidence="4">ChiBcolR8-3208</strain>
    </source>
</reference>
<gene>
    <name evidence="4" type="ORF">H9942_04910</name>
</gene>
<evidence type="ECO:0000313" key="5">
    <source>
        <dbReference type="Proteomes" id="UP000824214"/>
    </source>
</evidence>
<reference evidence="4" key="1">
    <citation type="journal article" date="2021" name="PeerJ">
        <title>Extensive microbial diversity within the chicken gut microbiome revealed by metagenomics and culture.</title>
        <authorList>
            <person name="Gilroy R."/>
            <person name="Ravi A."/>
            <person name="Getino M."/>
            <person name="Pursley I."/>
            <person name="Horton D.L."/>
            <person name="Alikhan N.F."/>
            <person name="Baker D."/>
            <person name="Gharbi K."/>
            <person name="Hall N."/>
            <person name="Watson M."/>
            <person name="Adriaenssens E.M."/>
            <person name="Foster-Nyarko E."/>
            <person name="Jarju S."/>
            <person name="Secka A."/>
            <person name="Antonio M."/>
            <person name="Oren A."/>
            <person name="Chaudhuri R.R."/>
            <person name="La Ragione R."/>
            <person name="Hildebrand F."/>
            <person name="Pallen M.J."/>
        </authorList>
    </citation>
    <scope>NUCLEOTIDE SEQUENCE</scope>
    <source>
        <strain evidence="4">ChiBcolR8-3208</strain>
    </source>
</reference>
<evidence type="ECO:0000256" key="3">
    <source>
        <dbReference type="SAM" id="Phobius"/>
    </source>
</evidence>
<dbReference type="InterPro" id="IPR050768">
    <property type="entry name" value="UPF0353/GerABKA_families"/>
</dbReference>
<dbReference type="EMBL" id="DWXZ01000101">
    <property type="protein sequence ID" value="HJB37395.1"/>
    <property type="molecule type" value="Genomic_DNA"/>
</dbReference>
<protein>
    <submittedName>
        <fullName evidence="4">Spore germination protein</fullName>
    </submittedName>
</protein>
<keyword evidence="2 3" id="KW-0472">Membrane</keyword>
<dbReference type="PIRSF" id="PIRSF005690">
    <property type="entry name" value="GerBA"/>
    <property type="match status" value="1"/>
</dbReference>
<keyword evidence="3" id="KW-1133">Transmembrane helix</keyword>
<dbReference type="GO" id="GO:0009847">
    <property type="term" value="P:spore germination"/>
    <property type="evidence" value="ECO:0007669"/>
    <property type="project" value="InterPro"/>
</dbReference>
<accession>A0A9D2LX62</accession>
<dbReference type="PANTHER" id="PTHR22550:SF5">
    <property type="entry name" value="LEUCINE ZIPPER PROTEIN 4"/>
    <property type="match status" value="1"/>
</dbReference>
<comment type="caution">
    <text evidence="4">The sequence shown here is derived from an EMBL/GenBank/DDBJ whole genome shotgun (WGS) entry which is preliminary data.</text>
</comment>
<feature type="transmembrane region" description="Helical" evidence="3">
    <location>
        <begin position="406"/>
        <end position="429"/>
    </location>
</feature>
<keyword evidence="3" id="KW-0812">Transmembrane</keyword>
<proteinExistence type="inferred from homology"/>
<dbReference type="Pfam" id="PF03323">
    <property type="entry name" value="GerA"/>
    <property type="match status" value="1"/>
</dbReference>
<organism evidence="4 5">
    <name type="scientific">Candidatus Acutalibacter ornithocaccae</name>
    <dbReference type="NCBI Taxonomy" id="2838416"/>
    <lineage>
        <taxon>Bacteria</taxon>
        <taxon>Bacillati</taxon>
        <taxon>Bacillota</taxon>
        <taxon>Clostridia</taxon>
        <taxon>Eubacteriales</taxon>
        <taxon>Acutalibacteraceae</taxon>
        <taxon>Acutalibacter</taxon>
    </lineage>
</organism>
<dbReference type="GO" id="GO:0016020">
    <property type="term" value="C:membrane"/>
    <property type="evidence" value="ECO:0007669"/>
    <property type="project" value="InterPro"/>
</dbReference>
<dbReference type="PANTHER" id="PTHR22550">
    <property type="entry name" value="SPORE GERMINATION PROTEIN"/>
    <property type="match status" value="1"/>
</dbReference>
<evidence type="ECO:0000313" key="4">
    <source>
        <dbReference type="EMBL" id="HJB37395.1"/>
    </source>
</evidence>
<feature type="transmembrane region" description="Helical" evidence="3">
    <location>
        <begin position="371"/>
        <end position="394"/>
    </location>
</feature>
<dbReference type="AlphaFoldDB" id="A0A9D2LX62"/>